<dbReference type="AlphaFoldDB" id="A0A9X9S324"/>
<reference evidence="1" key="1">
    <citation type="submission" date="2022-11" db="EMBL/GenBank/DDBJ databases">
        <title>Complete genome sequence of Methanogenium organophilum DSM 3596.</title>
        <authorList>
            <person name="Chen S.-C."/>
            <person name="Lai S.-J."/>
            <person name="You Y.-T."/>
        </authorList>
    </citation>
    <scope>NUCLEOTIDE SEQUENCE</scope>
    <source>
        <strain evidence="1">DSM 3596</strain>
    </source>
</reference>
<organism evidence="1 2">
    <name type="scientific">Methanogenium organophilum</name>
    <dbReference type="NCBI Taxonomy" id="2199"/>
    <lineage>
        <taxon>Archaea</taxon>
        <taxon>Methanobacteriati</taxon>
        <taxon>Methanobacteriota</taxon>
        <taxon>Stenosarchaea group</taxon>
        <taxon>Methanomicrobia</taxon>
        <taxon>Methanomicrobiales</taxon>
        <taxon>Methanomicrobiaceae</taxon>
        <taxon>Methanogenium</taxon>
    </lineage>
</organism>
<keyword evidence="2" id="KW-1185">Reference proteome</keyword>
<dbReference type="GeneID" id="76835589"/>
<evidence type="ECO:0000313" key="2">
    <source>
        <dbReference type="Proteomes" id="UP001163096"/>
    </source>
</evidence>
<gene>
    <name evidence="1" type="ORF">OU421_10765</name>
</gene>
<accession>A0A9X9S324</accession>
<protein>
    <submittedName>
        <fullName evidence="1">Uncharacterized protein</fullName>
    </submittedName>
</protein>
<dbReference type="RefSeq" id="WP_268186093.1">
    <property type="nucleotide sequence ID" value="NZ_CP113361.1"/>
</dbReference>
<dbReference type="KEGG" id="mou:OU421_10765"/>
<evidence type="ECO:0000313" key="1">
    <source>
        <dbReference type="EMBL" id="WAI00888.1"/>
    </source>
</evidence>
<proteinExistence type="predicted"/>
<dbReference type="EMBL" id="CP113361">
    <property type="protein sequence ID" value="WAI00888.1"/>
    <property type="molecule type" value="Genomic_DNA"/>
</dbReference>
<dbReference type="Proteomes" id="UP001163096">
    <property type="component" value="Chromosome"/>
</dbReference>
<name>A0A9X9S324_METOG</name>
<sequence length="373" mass="39996">MKKVACLLGVILLCSGMASAYEIKCACPKEVYRGDIVTIEGTSTLPPGYSTWIQLYEVQPVARELTSQSLVIQQDGTWSIQLQTAGLEEGTYKFEIEEDIMDYPLSSGSDRTSIFKVIDRSDEITLISPSTQKSGDTLELKGRAPEIGSAGLQIEVTDSGGKTVYGPIYIRTDTDGYFSEEISVPGPGRYYAEFSDFRNNEARFITRMNFILEEPGTSEPTVAEATVSPGVSATAPTVSASAAASRNIPAYFTADTLPDMVGVSTSTGMDWRVYYTDGAMSPVRVDDAGSTAPEEFTVTTSGGPLYLKVEPVRAGDAGTVTLTVNNVESLTNDPSAATHFGDAIPESEPTESPFPLLVLIFALCGVGWASIRK</sequence>